<keyword evidence="4" id="KW-0723">Serine/threonine-protein kinase</keyword>
<dbReference type="GO" id="GO:0004674">
    <property type="term" value="F:protein serine/threonine kinase activity"/>
    <property type="evidence" value="ECO:0007669"/>
    <property type="project" value="UniProtKB-KW"/>
</dbReference>
<dbReference type="InterPro" id="IPR008271">
    <property type="entry name" value="Ser/Thr_kinase_AS"/>
</dbReference>
<evidence type="ECO:0000313" key="20">
    <source>
        <dbReference type="Proteomes" id="UP001162131"/>
    </source>
</evidence>
<feature type="binding site" evidence="15">
    <location>
        <position position="70"/>
    </location>
    <ligand>
        <name>ATP</name>
        <dbReference type="ChEBI" id="CHEBI:30616"/>
    </ligand>
</feature>
<keyword evidence="10" id="KW-0106">Calcium</keyword>
<evidence type="ECO:0000256" key="3">
    <source>
        <dbReference type="ARBA" id="ARBA00012513"/>
    </source>
</evidence>
<dbReference type="EMBL" id="CAJZBQ010000047">
    <property type="protein sequence ID" value="CAG9329298.1"/>
    <property type="molecule type" value="Genomic_DNA"/>
</dbReference>
<reference evidence="19" key="1">
    <citation type="submission" date="2021-09" db="EMBL/GenBank/DDBJ databases">
        <authorList>
            <consortium name="AG Swart"/>
            <person name="Singh M."/>
            <person name="Singh A."/>
            <person name="Seah K."/>
            <person name="Emmerich C."/>
        </authorList>
    </citation>
    <scope>NUCLEOTIDE SEQUENCE</scope>
    <source>
        <strain evidence="19">ATCC30299</strain>
    </source>
</reference>
<keyword evidence="9" id="KW-0418">Kinase</keyword>
<evidence type="ECO:0000256" key="8">
    <source>
        <dbReference type="ARBA" id="ARBA00022741"/>
    </source>
</evidence>
<dbReference type="Proteomes" id="UP001162131">
    <property type="component" value="Unassembled WGS sequence"/>
</dbReference>
<evidence type="ECO:0000256" key="6">
    <source>
        <dbReference type="ARBA" id="ARBA00022723"/>
    </source>
</evidence>
<dbReference type="EC" id="2.7.11.1" evidence="3"/>
<keyword evidence="8 15" id="KW-0547">Nucleotide-binding</keyword>
<keyword evidence="6" id="KW-0479">Metal-binding</keyword>
<dbReference type="AlphaFoldDB" id="A0AAU9JTH7"/>
<dbReference type="Gene3D" id="1.10.238.10">
    <property type="entry name" value="EF-hand"/>
    <property type="match status" value="2"/>
</dbReference>
<dbReference type="FunFam" id="3.30.200.20:FF:000315">
    <property type="entry name" value="Calcium-dependent protein kinase 3"/>
    <property type="match status" value="1"/>
</dbReference>
<evidence type="ECO:0000256" key="9">
    <source>
        <dbReference type="ARBA" id="ARBA00022777"/>
    </source>
</evidence>
<dbReference type="PANTHER" id="PTHR24349">
    <property type="entry name" value="SERINE/THREONINE-PROTEIN KINASE"/>
    <property type="match status" value="1"/>
</dbReference>
<evidence type="ECO:0000313" key="19">
    <source>
        <dbReference type="EMBL" id="CAG9329298.1"/>
    </source>
</evidence>
<dbReference type="PROSITE" id="PS50222">
    <property type="entry name" value="EF_HAND_2"/>
    <property type="match status" value="1"/>
</dbReference>
<dbReference type="InterPro" id="IPR017441">
    <property type="entry name" value="Protein_kinase_ATP_BS"/>
</dbReference>
<dbReference type="PROSITE" id="PS00108">
    <property type="entry name" value="PROTEIN_KINASE_ST"/>
    <property type="match status" value="1"/>
</dbReference>
<protein>
    <recommendedName>
        <fullName evidence="3">non-specific serine/threonine protein kinase</fullName>
        <ecNumber evidence="3">2.7.11.1</ecNumber>
    </recommendedName>
</protein>
<dbReference type="InterPro" id="IPR011009">
    <property type="entry name" value="Kinase-like_dom_sf"/>
</dbReference>
<keyword evidence="5" id="KW-0808">Transferase</keyword>
<dbReference type="CDD" id="cd05117">
    <property type="entry name" value="STKc_CAMK"/>
    <property type="match status" value="1"/>
</dbReference>
<dbReference type="GO" id="GO:0005509">
    <property type="term" value="F:calcium ion binding"/>
    <property type="evidence" value="ECO:0007669"/>
    <property type="project" value="InterPro"/>
</dbReference>
<feature type="domain" description="EF-hand" evidence="18">
    <location>
        <begin position="339"/>
        <end position="374"/>
    </location>
</feature>
<comment type="caution">
    <text evidence="19">The sequence shown here is derived from an EMBL/GenBank/DDBJ whole genome shotgun (WGS) entry which is preliminary data.</text>
</comment>
<evidence type="ECO:0000256" key="16">
    <source>
        <dbReference type="SAM" id="MobiDB-lite"/>
    </source>
</evidence>
<evidence type="ECO:0000259" key="17">
    <source>
        <dbReference type="PROSITE" id="PS50011"/>
    </source>
</evidence>
<comment type="similarity">
    <text evidence="12">Belongs to the protein kinase superfamily. Ser/Thr protein kinase family. CDPK subfamily.</text>
</comment>
<dbReference type="Pfam" id="PF00069">
    <property type="entry name" value="Pkinase"/>
    <property type="match status" value="1"/>
</dbReference>
<keyword evidence="7" id="KW-0677">Repeat</keyword>
<proteinExistence type="inferred from homology"/>
<keyword evidence="20" id="KW-1185">Reference proteome</keyword>
<evidence type="ECO:0000256" key="4">
    <source>
        <dbReference type="ARBA" id="ARBA00022527"/>
    </source>
</evidence>
<feature type="region of interest" description="Disordered" evidence="16">
    <location>
        <begin position="486"/>
        <end position="509"/>
    </location>
</feature>
<name>A0AAU9JTH7_9CILI</name>
<evidence type="ECO:0000256" key="5">
    <source>
        <dbReference type="ARBA" id="ARBA00022679"/>
    </source>
</evidence>
<comment type="subunit">
    <text evidence="2">Monomer.</text>
</comment>
<evidence type="ECO:0000256" key="10">
    <source>
        <dbReference type="ARBA" id="ARBA00022837"/>
    </source>
</evidence>
<evidence type="ECO:0000256" key="2">
    <source>
        <dbReference type="ARBA" id="ARBA00011245"/>
    </source>
</evidence>
<dbReference type="Gene3D" id="1.10.510.10">
    <property type="entry name" value="Transferase(Phosphotransferase) domain 1"/>
    <property type="match status" value="1"/>
</dbReference>
<evidence type="ECO:0000256" key="14">
    <source>
        <dbReference type="ARBA" id="ARBA00048679"/>
    </source>
</evidence>
<sequence length="509" mass="58789">MGVCCNVPHNRGRYPTIGEFVPTSSLRGVTRENIRDHYKFIKVLGHGHFGTVREAVRIHQSSRKQKFAIKSIPVAKIHSIDVLKNELEILQQADHPNIIKLLQCYEDSNYVHLVMELCNGGDLLEDFLLKGVLNEETAAKWLEKICSAVNYLHNLHICHRDIKPENFLLTSRFPDAELKMIDFGLSIKFAEETKEFHSIVGTPYYLAPEVIGKHYGVECDVWSIGVMMYVLLGGYPPFAGENHHEVFEKILHEEVAFRHERWDLISHEAKDLISQMLTKNIHTRIKLPQVLKHPWFKKYRQSKLKHVPLDVIETLMKYHAPNKLKNYLMKLVIKHMTYNEIRELDDIFRALDTKKTGIVNAYDVIQALKNAKQLKAVEKLEKCLEKNKYLSNGDFAYSDFVIATLDKKQVLNEDILKDVFYLLTKGSRNAITSQDLYESFFHAGIEISLNEVNEMVNQLKGTINKEFDFSAFQDIVMQSSPMLDSPLIPRRTMKSPSPDPRLSKFLPIE</sequence>
<dbReference type="SMART" id="SM00220">
    <property type="entry name" value="S_TKc"/>
    <property type="match status" value="1"/>
</dbReference>
<gene>
    <name evidence="19" type="ORF">BSTOLATCC_MIC48122</name>
</gene>
<organism evidence="19 20">
    <name type="scientific">Blepharisma stoltei</name>
    <dbReference type="NCBI Taxonomy" id="1481888"/>
    <lineage>
        <taxon>Eukaryota</taxon>
        <taxon>Sar</taxon>
        <taxon>Alveolata</taxon>
        <taxon>Ciliophora</taxon>
        <taxon>Postciliodesmatophora</taxon>
        <taxon>Heterotrichea</taxon>
        <taxon>Heterotrichida</taxon>
        <taxon>Blepharismidae</taxon>
        <taxon>Blepharisma</taxon>
    </lineage>
</organism>
<keyword evidence="11 15" id="KW-0067">ATP-binding</keyword>
<dbReference type="GO" id="GO:0005524">
    <property type="term" value="F:ATP binding"/>
    <property type="evidence" value="ECO:0007669"/>
    <property type="project" value="UniProtKB-UniRule"/>
</dbReference>
<dbReference type="SUPFAM" id="SSF47473">
    <property type="entry name" value="EF-hand"/>
    <property type="match status" value="1"/>
</dbReference>
<dbReference type="PROSITE" id="PS50011">
    <property type="entry name" value="PROTEIN_KINASE_DOM"/>
    <property type="match status" value="1"/>
</dbReference>
<evidence type="ECO:0000256" key="13">
    <source>
        <dbReference type="ARBA" id="ARBA00047899"/>
    </source>
</evidence>
<accession>A0AAU9JTH7</accession>
<dbReference type="SUPFAM" id="SSF56112">
    <property type="entry name" value="Protein kinase-like (PK-like)"/>
    <property type="match status" value="1"/>
</dbReference>
<evidence type="ECO:0000256" key="11">
    <source>
        <dbReference type="ARBA" id="ARBA00022840"/>
    </source>
</evidence>
<comment type="cofactor">
    <cofactor evidence="1">
        <name>Mg(2+)</name>
        <dbReference type="ChEBI" id="CHEBI:18420"/>
    </cofactor>
</comment>
<feature type="domain" description="Protein kinase" evidence="17">
    <location>
        <begin position="38"/>
        <end position="296"/>
    </location>
</feature>
<evidence type="ECO:0000256" key="1">
    <source>
        <dbReference type="ARBA" id="ARBA00001946"/>
    </source>
</evidence>
<comment type="catalytic activity">
    <reaction evidence="14">
        <text>L-seryl-[protein] + ATP = O-phospho-L-seryl-[protein] + ADP + H(+)</text>
        <dbReference type="Rhea" id="RHEA:17989"/>
        <dbReference type="Rhea" id="RHEA-COMP:9863"/>
        <dbReference type="Rhea" id="RHEA-COMP:11604"/>
        <dbReference type="ChEBI" id="CHEBI:15378"/>
        <dbReference type="ChEBI" id="CHEBI:29999"/>
        <dbReference type="ChEBI" id="CHEBI:30616"/>
        <dbReference type="ChEBI" id="CHEBI:83421"/>
        <dbReference type="ChEBI" id="CHEBI:456216"/>
        <dbReference type="EC" id="2.7.11.1"/>
    </reaction>
</comment>
<evidence type="ECO:0000256" key="12">
    <source>
        <dbReference type="ARBA" id="ARBA00024334"/>
    </source>
</evidence>
<dbReference type="InterPro" id="IPR002048">
    <property type="entry name" value="EF_hand_dom"/>
</dbReference>
<evidence type="ECO:0000256" key="7">
    <source>
        <dbReference type="ARBA" id="ARBA00022737"/>
    </source>
</evidence>
<evidence type="ECO:0000259" key="18">
    <source>
        <dbReference type="PROSITE" id="PS50222"/>
    </source>
</evidence>
<evidence type="ECO:0000256" key="15">
    <source>
        <dbReference type="PROSITE-ProRule" id="PRU10141"/>
    </source>
</evidence>
<dbReference type="FunFam" id="1.10.510.10:FF:000571">
    <property type="entry name" value="Maternal embryonic leucine zipper kinase"/>
    <property type="match status" value="1"/>
</dbReference>
<dbReference type="InterPro" id="IPR000719">
    <property type="entry name" value="Prot_kinase_dom"/>
</dbReference>
<dbReference type="InterPro" id="IPR050205">
    <property type="entry name" value="CDPK_Ser/Thr_kinases"/>
</dbReference>
<dbReference type="InterPro" id="IPR011992">
    <property type="entry name" value="EF-hand-dom_pair"/>
</dbReference>
<dbReference type="PROSITE" id="PS00107">
    <property type="entry name" value="PROTEIN_KINASE_ATP"/>
    <property type="match status" value="1"/>
</dbReference>
<dbReference type="Gene3D" id="3.30.200.20">
    <property type="entry name" value="Phosphorylase Kinase, domain 1"/>
    <property type="match status" value="1"/>
</dbReference>
<comment type="catalytic activity">
    <reaction evidence="13">
        <text>L-threonyl-[protein] + ATP = O-phospho-L-threonyl-[protein] + ADP + H(+)</text>
        <dbReference type="Rhea" id="RHEA:46608"/>
        <dbReference type="Rhea" id="RHEA-COMP:11060"/>
        <dbReference type="Rhea" id="RHEA-COMP:11605"/>
        <dbReference type="ChEBI" id="CHEBI:15378"/>
        <dbReference type="ChEBI" id="CHEBI:30013"/>
        <dbReference type="ChEBI" id="CHEBI:30616"/>
        <dbReference type="ChEBI" id="CHEBI:61977"/>
        <dbReference type="ChEBI" id="CHEBI:456216"/>
        <dbReference type="EC" id="2.7.11.1"/>
    </reaction>
</comment>